<protein>
    <submittedName>
        <fullName evidence="1">Uncharacterized protein</fullName>
    </submittedName>
</protein>
<accession>A0A2S5BE15</accession>
<gene>
    <name evidence="1" type="ORF">BMF94_1985</name>
</gene>
<dbReference type="OrthoDB" id="10523672at2759"/>
<organism evidence="1 2">
    <name type="scientific">Rhodotorula taiwanensis</name>
    <dbReference type="NCBI Taxonomy" id="741276"/>
    <lineage>
        <taxon>Eukaryota</taxon>
        <taxon>Fungi</taxon>
        <taxon>Dikarya</taxon>
        <taxon>Basidiomycota</taxon>
        <taxon>Pucciniomycotina</taxon>
        <taxon>Microbotryomycetes</taxon>
        <taxon>Sporidiobolales</taxon>
        <taxon>Sporidiobolaceae</taxon>
        <taxon>Rhodotorula</taxon>
    </lineage>
</organism>
<reference evidence="1 2" key="1">
    <citation type="journal article" date="2018" name="Front. Microbiol.">
        <title>Prospects for Fungal Bioremediation of Acidic Radioactive Waste Sites: Characterization and Genome Sequence of Rhodotorula taiwanensis MD1149.</title>
        <authorList>
            <person name="Tkavc R."/>
            <person name="Matrosova V.Y."/>
            <person name="Grichenko O.E."/>
            <person name="Gostincar C."/>
            <person name="Volpe R.P."/>
            <person name="Klimenkova P."/>
            <person name="Gaidamakova E.K."/>
            <person name="Zhou C.E."/>
            <person name="Stewart B.J."/>
            <person name="Lyman M.G."/>
            <person name="Malfatti S.A."/>
            <person name="Rubinfeld B."/>
            <person name="Courtot M."/>
            <person name="Singh J."/>
            <person name="Dalgard C.L."/>
            <person name="Hamilton T."/>
            <person name="Frey K.G."/>
            <person name="Gunde-Cimerman N."/>
            <person name="Dugan L."/>
            <person name="Daly M.J."/>
        </authorList>
    </citation>
    <scope>NUCLEOTIDE SEQUENCE [LARGE SCALE GENOMIC DNA]</scope>
    <source>
        <strain evidence="1 2">MD1149</strain>
    </source>
</reference>
<keyword evidence="2" id="KW-1185">Reference proteome</keyword>
<comment type="caution">
    <text evidence="1">The sequence shown here is derived from an EMBL/GenBank/DDBJ whole genome shotgun (WGS) entry which is preliminary data.</text>
</comment>
<evidence type="ECO:0000313" key="1">
    <source>
        <dbReference type="EMBL" id="POY75009.1"/>
    </source>
</evidence>
<dbReference type="AlphaFoldDB" id="A0A2S5BE15"/>
<proteinExistence type="predicted"/>
<dbReference type="EMBL" id="PJQD01000020">
    <property type="protein sequence ID" value="POY75009.1"/>
    <property type="molecule type" value="Genomic_DNA"/>
</dbReference>
<name>A0A2S5BE15_9BASI</name>
<sequence length="182" mass="18886">MLPIPRNRQDRWLFLSARSQAGSRTMPPTAAARYTFPSRLRLGASVLLLSLCLSVPVLNAQELTTYTDTGAQIVTTTIAPTVYTTEGQVFTWTATTPSTVTPVTFSTGSIMDMNDYIRSKSAATAISLSAPSQTASLRGGHPNALAVDHSSAAAPRGGAGGVGTIGTALALGVVLSTTAIFL</sequence>
<evidence type="ECO:0000313" key="2">
    <source>
        <dbReference type="Proteomes" id="UP000237144"/>
    </source>
</evidence>
<dbReference type="Proteomes" id="UP000237144">
    <property type="component" value="Unassembled WGS sequence"/>
</dbReference>